<comment type="caution">
    <text evidence="1">The sequence shown here is derived from an EMBL/GenBank/DDBJ whole genome shotgun (WGS) entry which is preliminary data.</text>
</comment>
<name>A0AAE0Y8V2_9GAST</name>
<accession>A0AAE0Y8V2</accession>
<dbReference type="AlphaFoldDB" id="A0AAE0Y8V2"/>
<sequence length="106" mass="11921">MVVFLFTPRIAVFALLEKTDPAFTVSSALRESPNKRKIHFAVRQWRTKGSMENLAILASIISVRSLGLSFYLSWVLGQEIQSLGSSIRLYQSPACTHVQKHNSLTK</sequence>
<evidence type="ECO:0000313" key="1">
    <source>
        <dbReference type="EMBL" id="KAK3737175.1"/>
    </source>
</evidence>
<proteinExistence type="predicted"/>
<dbReference type="Proteomes" id="UP001283361">
    <property type="component" value="Unassembled WGS sequence"/>
</dbReference>
<keyword evidence="2" id="KW-1185">Reference proteome</keyword>
<reference evidence="1" key="1">
    <citation type="journal article" date="2023" name="G3 (Bethesda)">
        <title>A reference genome for the long-term kleptoplast-retaining sea slug Elysia crispata morphotype clarki.</title>
        <authorList>
            <person name="Eastman K.E."/>
            <person name="Pendleton A.L."/>
            <person name="Shaikh M.A."/>
            <person name="Suttiyut T."/>
            <person name="Ogas R."/>
            <person name="Tomko P."/>
            <person name="Gavelis G."/>
            <person name="Widhalm J.R."/>
            <person name="Wisecaver J.H."/>
        </authorList>
    </citation>
    <scope>NUCLEOTIDE SEQUENCE</scope>
    <source>
        <strain evidence="1">ECLA1</strain>
    </source>
</reference>
<evidence type="ECO:0000313" key="2">
    <source>
        <dbReference type="Proteomes" id="UP001283361"/>
    </source>
</evidence>
<protein>
    <submittedName>
        <fullName evidence="1">Uncharacterized protein</fullName>
    </submittedName>
</protein>
<organism evidence="1 2">
    <name type="scientific">Elysia crispata</name>
    <name type="common">lettuce slug</name>
    <dbReference type="NCBI Taxonomy" id="231223"/>
    <lineage>
        <taxon>Eukaryota</taxon>
        <taxon>Metazoa</taxon>
        <taxon>Spiralia</taxon>
        <taxon>Lophotrochozoa</taxon>
        <taxon>Mollusca</taxon>
        <taxon>Gastropoda</taxon>
        <taxon>Heterobranchia</taxon>
        <taxon>Euthyneura</taxon>
        <taxon>Panpulmonata</taxon>
        <taxon>Sacoglossa</taxon>
        <taxon>Placobranchoidea</taxon>
        <taxon>Plakobranchidae</taxon>
        <taxon>Elysia</taxon>
    </lineage>
</organism>
<dbReference type="EMBL" id="JAWDGP010006665">
    <property type="protein sequence ID" value="KAK3737175.1"/>
    <property type="molecule type" value="Genomic_DNA"/>
</dbReference>
<gene>
    <name evidence="1" type="ORF">RRG08_016479</name>
</gene>